<comment type="caution">
    <text evidence="2">The sequence shown here is derived from an EMBL/GenBank/DDBJ whole genome shotgun (WGS) entry which is preliminary data.</text>
</comment>
<accession>A0ABR6GRT8</accession>
<dbReference type="RefSeq" id="WP_088450534.1">
    <property type="nucleotide sequence ID" value="NZ_JACHXO010000002.1"/>
</dbReference>
<keyword evidence="1" id="KW-0812">Transmembrane</keyword>
<evidence type="ECO:0000313" key="3">
    <source>
        <dbReference type="Proteomes" id="UP000574369"/>
    </source>
</evidence>
<keyword evidence="3" id="KW-1185">Reference proteome</keyword>
<dbReference type="InterPro" id="IPR007462">
    <property type="entry name" value="COV1-like"/>
</dbReference>
<sequence>MRKYIITGLLVWLPLAITIWVLLWVLGIINGVFAWLLSAVGAVLPASASASVRDLHDVPGLGVVVLVGALMLTGMFVANMFGQWWLHQWDRLLYKIPIVKSIYSSVKQVSDTLFSSSGNAFREAVLVPYPHPHSWTIAFVTGKPAGEVADQLGTLSGAAADEHVSLYVPTTPNPTSGFFLMMPRAQLRPLAMSVDEALKYIISMGVVAPAPGEGTHPVTLPAAPESARN</sequence>
<feature type="transmembrane region" description="Helical" evidence="1">
    <location>
        <begin position="58"/>
        <end position="81"/>
    </location>
</feature>
<dbReference type="EMBL" id="JACHXO010000002">
    <property type="protein sequence ID" value="MBB3194431.1"/>
    <property type="molecule type" value="Genomic_DNA"/>
</dbReference>
<name>A0ABR6GRT8_9BURK</name>
<protein>
    <submittedName>
        <fullName evidence="2">Membrane protein</fullName>
    </submittedName>
</protein>
<evidence type="ECO:0000256" key="1">
    <source>
        <dbReference type="SAM" id="Phobius"/>
    </source>
</evidence>
<dbReference type="Proteomes" id="UP000574369">
    <property type="component" value="Unassembled WGS sequence"/>
</dbReference>
<keyword evidence="1" id="KW-0472">Membrane</keyword>
<dbReference type="PANTHER" id="PTHR31876">
    <property type="entry name" value="COV-LIKE PROTEIN 1"/>
    <property type="match status" value="1"/>
</dbReference>
<organism evidence="2 3">
    <name type="scientific">Roseateles terrae</name>
    <dbReference type="NCBI Taxonomy" id="431060"/>
    <lineage>
        <taxon>Bacteria</taxon>
        <taxon>Pseudomonadati</taxon>
        <taxon>Pseudomonadota</taxon>
        <taxon>Betaproteobacteria</taxon>
        <taxon>Burkholderiales</taxon>
        <taxon>Sphaerotilaceae</taxon>
        <taxon>Roseateles</taxon>
    </lineage>
</organism>
<keyword evidence="1" id="KW-1133">Transmembrane helix</keyword>
<proteinExistence type="predicted"/>
<evidence type="ECO:0000313" key="2">
    <source>
        <dbReference type="EMBL" id="MBB3194431.1"/>
    </source>
</evidence>
<dbReference type="Pfam" id="PF04367">
    <property type="entry name" value="DUF502"/>
    <property type="match status" value="1"/>
</dbReference>
<feature type="transmembrane region" description="Helical" evidence="1">
    <location>
        <begin position="12"/>
        <end position="38"/>
    </location>
</feature>
<dbReference type="PANTHER" id="PTHR31876:SF26">
    <property type="entry name" value="PROTEIN LIKE COV 2"/>
    <property type="match status" value="1"/>
</dbReference>
<gene>
    <name evidence="2" type="ORF">FHS28_001816</name>
</gene>
<reference evidence="2 3" key="1">
    <citation type="submission" date="2020-08" db="EMBL/GenBank/DDBJ databases">
        <title>Genomic Encyclopedia of Type Strains, Phase III (KMG-III): the genomes of soil and plant-associated and newly described type strains.</title>
        <authorList>
            <person name="Whitman W."/>
        </authorList>
    </citation>
    <scope>NUCLEOTIDE SEQUENCE [LARGE SCALE GENOMIC DNA]</scope>
    <source>
        <strain evidence="2 3">CECT 7247</strain>
    </source>
</reference>